<protein>
    <submittedName>
        <fullName evidence="5">2d039a6e-3965-4f11-b638-6781c52a60eb</fullName>
    </submittedName>
</protein>
<dbReference type="InterPro" id="IPR022052">
    <property type="entry name" value="Histone-bd_RBBP4-like_N"/>
</dbReference>
<comment type="caution">
    <text evidence="5">The sequence shown here is derived from an EMBL/GenBank/DDBJ whole genome shotgun (WGS) entry which is preliminary data.</text>
</comment>
<proteinExistence type="predicted"/>
<keyword evidence="6" id="KW-1185">Reference proteome</keyword>
<dbReference type="InterPro" id="IPR051972">
    <property type="entry name" value="Glutamate-rich_WD_repeat"/>
</dbReference>
<evidence type="ECO:0000313" key="6">
    <source>
        <dbReference type="Proteomes" id="UP000624404"/>
    </source>
</evidence>
<dbReference type="GO" id="GO:0042254">
    <property type="term" value="P:ribosome biogenesis"/>
    <property type="evidence" value="ECO:0007669"/>
    <property type="project" value="TreeGrafter"/>
</dbReference>
<dbReference type="InterPro" id="IPR015943">
    <property type="entry name" value="WD40/YVTN_repeat-like_dom_sf"/>
</dbReference>
<reference evidence="5" key="1">
    <citation type="submission" date="2020-10" db="EMBL/GenBank/DDBJ databases">
        <authorList>
            <person name="Kusch S."/>
        </authorList>
    </citation>
    <scope>NUCLEOTIDE SEQUENCE</scope>
    <source>
        <strain evidence="5">SwB9</strain>
    </source>
</reference>
<feature type="compositionally biased region" description="Acidic residues" evidence="3">
    <location>
        <begin position="27"/>
        <end position="48"/>
    </location>
</feature>
<dbReference type="PANTHER" id="PTHR45903:SF1">
    <property type="entry name" value="GLUTAMATE-RICH WD REPEAT-CONTAINING PROTEIN 1"/>
    <property type="match status" value="1"/>
</dbReference>
<dbReference type="AlphaFoldDB" id="A0A8H2ZN99"/>
<dbReference type="GO" id="GO:0005730">
    <property type="term" value="C:nucleolus"/>
    <property type="evidence" value="ECO:0007669"/>
    <property type="project" value="TreeGrafter"/>
</dbReference>
<dbReference type="Gene3D" id="2.130.10.10">
    <property type="entry name" value="YVTN repeat-like/Quinoprotein amine dehydrogenase"/>
    <property type="match status" value="1"/>
</dbReference>
<feature type="compositionally biased region" description="Polar residues" evidence="3">
    <location>
        <begin position="183"/>
        <end position="216"/>
    </location>
</feature>
<keyword evidence="2" id="KW-0677">Repeat</keyword>
<evidence type="ECO:0000313" key="5">
    <source>
        <dbReference type="EMBL" id="CAD6444286.1"/>
    </source>
</evidence>
<feature type="domain" description="Histone-binding protein RBBP4-like N-terminal" evidence="4">
    <location>
        <begin position="91"/>
        <end position="154"/>
    </location>
</feature>
<accession>A0A8H2ZN99</accession>
<gene>
    <name evidence="5" type="ORF">SCLTRI_LOCUS4078</name>
</gene>
<feature type="compositionally biased region" description="Basic and acidic residues" evidence="3">
    <location>
        <begin position="17"/>
        <end position="26"/>
    </location>
</feature>
<feature type="compositionally biased region" description="Acidic residues" evidence="3">
    <location>
        <begin position="161"/>
        <end position="176"/>
    </location>
</feature>
<evidence type="ECO:0000256" key="2">
    <source>
        <dbReference type="ARBA" id="ARBA00022737"/>
    </source>
</evidence>
<dbReference type="Proteomes" id="UP000624404">
    <property type="component" value="Unassembled WGS sequence"/>
</dbReference>
<keyword evidence="1" id="KW-0853">WD repeat</keyword>
<dbReference type="OrthoDB" id="2161379at2759"/>
<evidence type="ECO:0000259" key="4">
    <source>
        <dbReference type="Pfam" id="PF12265"/>
    </source>
</evidence>
<dbReference type="EMBL" id="CAJHIA010000011">
    <property type="protein sequence ID" value="CAD6444286.1"/>
    <property type="molecule type" value="Genomic_DNA"/>
</dbReference>
<evidence type="ECO:0000256" key="3">
    <source>
        <dbReference type="SAM" id="MobiDB-lite"/>
    </source>
</evidence>
<organism evidence="5 6">
    <name type="scientific">Sclerotinia trifoliorum</name>
    <dbReference type="NCBI Taxonomy" id="28548"/>
    <lineage>
        <taxon>Eukaryota</taxon>
        <taxon>Fungi</taxon>
        <taxon>Dikarya</taxon>
        <taxon>Ascomycota</taxon>
        <taxon>Pezizomycotina</taxon>
        <taxon>Leotiomycetes</taxon>
        <taxon>Helotiales</taxon>
        <taxon>Sclerotiniaceae</taxon>
        <taxon>Sclerotinia</taxon>
    </lineage>
</organism>
<dbReference type="Pfam" id="PF12265">
    <property type="entry name" value="CAF1C_H4-bd"/>
    <property type="match status" value="1"/>
</dbReference>
<sequence>MSKRPAEDENMDLSLKAGERPEKPELDDGVGEFEDEFEDEYESEDEILEAGVDGRPDAEREAEEAEAMEVDQQTFIVGRNKLEPGQTLSPDLSTYEMLHALSTPWPCLSFDILKDGLGDNRKTYPATMYAVAGTQAESKREKENQLMVMKFSGLSRMEREQGEEDSDEDEDEDSDPILESASIPLTATTNRIRSHQTPASDSSRPPTTLTASMSESGQVLIHDVTPHLSSLIPRHCYHSTTK</sequence>
<evidence type="ECO:0000256" key="1">
    <source>
        <dbReference type="ARBA" id="ARBA00022574"/>
    </source>
</evidence>
<feature type="region of interest" description="Disordered" evidence="3">
    <location>
        <begin position="1"/>
        <end position="68"/>
    </location>
</feature>
<dbReference type="PANTHER" id="PTHR45903">
    <property type="entry name" value="GLUTAMATE-RICH WD REPEAT-CONTAINING PROTEIN 1"/>
    <property type="match status" value="1"/>
</dbReference>
<feature type="region of interest" description="Disordered" evidence="3">
    <location>
        <begin position="150"/>
        <end position="216"/>
    </location>
</feature>
<name>A0A8H2ZN99_9HELO</name>